<evidence type="ECO:0000313" key="2">
    <source>
        <dbReference type="Proteomes" id="UP000053095"/>
    </source>
</evidence>
<sequence>MKLIVVGATGFVGGEVVRQALCNPAIASIVAITRRAMQPPADAVDASKFRCFVLEDWLSPYPQSLKVLIEGADACIWLNQSLDTRSLAITPSQSRNMDFAYVTEVCHDYTIHALESMVAVANKPFRFIYVSGILIERDQTKELPYLAEYRHMRGRTENALLDFAQRAAPNVQATVAKPGAIDGLGPKATPDAIIKALFQIFGHTPRVHVSELAAAMIDQCQHGITEDPLWSDKLSEIGKRVLREEDYLR</sequence>
<dbReference type="Proteomes" id="UP000053095">
    <property type="component" value="Unassembled WGS sequence"/>
</dbReference>
<dbReference type="PANTHER" id="PTHR14097:SF9">
    <property type="entry name" value="EPIMERASE, PUTATIVE (AFU_ORTHOLOGUE AFUA_8G07320)-RELATED"/>
    <property type="match status" value="1"/>
</dbReference>
<dbReference type="PANTHER" id="PTHR14097">
    <property type="entry name" value="OXIDOREDUCTASE HTATIP2"/>
    <property type="match status" value="1"/>
</dbReference>
<keyword evidence="2" id="KW-1185">Reference proteome</keyword>
<dbReference type="EMBL" id="DF933813">
    <property type="protein sequence ID" value="GAM35248.1"/>
    <property type="molecule type" value="Genomic_DNA"/>
</dbReference>
<evidence type="ECO:0008006" key="3">
    <source>
        <dbReference type="Google" id="ProtNLM"/>
    </source>
</evidence>
<comment type="caution">
    <text evidence="1">The sequence shown here is derived from an EMBL/GenBank/DDBJ whole genome shotgun (WGS) entry which is preliminary data.</text>
</comment>
<dbReference type="InterPro" id="IPR036291">
    <property type="entry name" value="NAD(P)-bd_dom_sf"/>
</dbReference>
<proteinExistence type="predicted"/>
<protein>
    <recommendedName>
        <fullName evidence="3">NAD(P)-binding domain-containing protein</fullName>
    </recommendedName>
</protein>
<name>A0A6V8H1R6_TALPI</name>
<dbReference type="AlphaFoldDB" id="A0A6V8H1R6"/>
<dbReference type="SUPFAM" id="SSF51735">
    <property type="entry name" value="NAD(P)-binding Rossmann-fold domains"/>
    <property type="match status" value="1"/>
</dbReference>
<gene>
    <name evidence="1" type="ORF">TCE0_017f03433</name>
</gene>
<organism evidence="1 2">
    <name type="scientific">Talaromyces pinophilus</name>
    <name type="common">Penicillium pinophilum</name>
    <dbReference type="NCBI Taxonomy" id="128442"/>
    <lineage>
        <taxon>Eukaryota</taxon>
        <taxon>Fungi</taxon>
        <taxon>Dikarya</taxon>
        <taxon>Ascomycota</taxon>
        <taxon>Pezizomycotina</taxon>
        <taxon>Eurotiomycetes</taxon>
        <taxon>Eurotiomycetidae</taxon>
        <taxon>Eurotiales</taxon>
        <taxon>Trichocomaceae</taxon>
        <taxon>Talaromyces</taxon>
        <taxon>Talaromyces sect. Talaromyces</taxon>
    </lineage>
</organism>
<evidence type="ECO:0000313" key="1">
    <source>
        <dbReference type="EMBL" id="GAM35248.1"/>
    </source>
</evidence>
<dbReference type="Gene3D" id="3.40.50.720">
    <property type="entry name" value="NAD(P)-binding Rossmann-like Domain"/>
    <property type="match status" value="1"/>
</dbReference>
<accession>A0A6V8H1R6</accession>
<reference evidence="2" key="1">
    <citation type="journal article" date="2015" name="Genome Announc.">
        <title>Draft genome sequence of Talaromyces cellulolyticus strain Y-94, a source of lignocellulosic biomass-degrading enzymes.</title>
        <authorList>
            <person name="Fujii T."/>
            <person name="Koike H."/>
            <person name="Sawayama S."/>
            <person name="Yano S."/>
            <person name="Inoue H."/>
        </authorList>
    </citation>
    <scope>NUCLEOTIDE SEQUENCE [LARGE SCALE GENOMIC DNA]</scope>
    <source>
        <strain evidence="2">Y-94</strain>
    </source>
</reference>